<keyword evidence="1" id="KW-1133">Transmembrane helix</keyword>
<keyword evidence="3" id="KW-1185">Reference proteome</keyword>
<organism evidence="2 3">
    <name type="scientific">Coprobacter tertius</name>
    <dbReference type="NCBI Taxonomy" id="2944915"/>
    <lineage>
        <taxon>Bacteria</taxon>
        <taxon>Pseudomonadati</taxon>
        <taxon>Bacteroidota</taxon>
        <taxon>Bacteroidia</taxon>
        <taxon>Bacteroidales</taxon>
        <taxon>Barnesiellaceae</taxon>
        <taxon>Coprobacter</taxon>
    </lineage>
</organism>
<evidence type="ECO:0000313" key="3">
    <source>
        <dbReference type="Proteomes" id="UP001205603"/>
    </source>
</evidence>
<gene>
    <name evidence="2" type="ORF">NMU02_05025</name>
</gene>
<reference evidence="2 3" key="1">
    <citation type="submission" date="2022-07" db="EMBL/GenBank/DDBJ databases">
        <title>Fecal culturing of patients with breast cancer.</title>
        <authorList>
            <person name="Teng N.M.Y."/>
            <person name="Kiu R."/>
            <person name="Evans R."/>
            <person name="Baker D.J."/>
            <person name="Zenner C."/>
            <person name="Robinson S.D."/>
            <person name="Hall L.J."/>
        </authorList>
    </citation>
    <scope>NUCLEOTIDE SEQUENCE [LARGE SCALE GENOMIC DNA]</scope>
    <source>
        <strain evidence="2 3">LH1063</strain>
    </source>
</reference>
<comment type="caution">
    <text evidence="2">The sequence shown here is derived from an EMBL/GenBank/DDBJ whole genome shotgun (WGS) entry which is preliminary data.</text>
</comment>
<name>A0ABT1MFN9_9BACT</name>
<sequence length="93" mass="10251">MKTDLYTKSILTIIAICLIILIARDYNLITPANANRNLANIPQYDQIVDVRIVGTGNYTEIPVKIANNNTPLPVKIQGVDFSIMNALPVKIAN</sequence>
<dbReference type="RefSeq" id="WP_255026258.1">
    <property type="nucleotide sequence ID" value="NZ_JANDHW010000004.1"/>
</dbReference>
<keyword evidence="1" id="KW-0812">Transmembrane</keyword>
<keyword evidence="1" id="KW-0472">Membrane</keyword>
<evidence type="ECO:0000313" key="2">
    <source>
        <dbReference type="EMBL" id="MCP9611449.1"/>
    </source>
</evidence>
<protein>
    <recommendedName>
        <fullName evidence="4">YbbR-like protein</fullName>
    </recommendedName>
</protein>
<dbReference type="EMBL" id="JANDHW010000004">
    <property type="protein sequence ID" value="MCP9611449.1"/>
    <property type="molecule type" value="Genomic_DNA"/>
</dbReference>
<evidence type="ECO:0000256" key="1">
    <source>
        <dbReference type="SAM" id="Phobius"/>
    </source>
</evidence>
<evidence type="ECO:0008006" key="4">
    <source>
        <dbReference type="Google" id="ProtNLM"/>
    </source>
</evidence>
<proteinExistence type="predicted"/>
<accession>A0ABT1MFN9</accession>
<dbReference type="Proteomes" id="UP001205603">
    <property type="component" value="Unassembled WGS sequence"/>
</dbReference>
<feature type="transmembrane region" description="Helical" evidence="1">
    <location>
        <begin position="6"/>
        <end position="23"/>
    </location>
</feature>